<evidence type="ECO:0000313" key="1">
    <source>
        <dbReference type="EMBL" id="BDX03798.1"/>
    </source>
</evidence>
<sequence>MLFIEALNRANNQPNEKKIISRVKYRPIVSNQDSVDLSSAAHQVKEIYLESQTKDALTASTSVFANLIEHVLSYIFETKLHLHSPEELDLDKKNWKLFLQVPPINTENGRKSAGYLAPEIHRRPPAKQLIFHIPVKPSYGIPVDITLLMSPHNGSPETLDFFHSFPKENSLPVLRTPYPPEFLDQQVKHHHILLDQDGEADQLSALYAHANQSRLIEQNPIPTQLCGLRIWRTKNNALNPIVLGDKHIGLLFVGHYKAQEGNAISAEERARQASNLYTKA</sequence>
<accession>A0ABN6WQ27</accession>
<gene>
    <name evidence="1" type="ORF">MACH16_25460</name>
</gene>
<keyword evidence="2" id="KW-1185">Reference proteome</keyword>
<proteinExistence type="predicted"/>
<organism evidence="1 2">
    <name type="scientific">Marinomonas pontica</name>
    <dbReference type="NCBI Taxonomy" id="264739"/>
    <lineage>
        <taxon>Bacteria</taxon>
        <taxon>Pseudomonadati</taxon>
        <taxon>Pseudomonadota</taxon>
        <taxon>Gammaproteobacteria</taxon>
        <taxon>Oceanospirillales</taxon>
        <taxon>Oceanospirillaceae</taxon>
        <taxon>Marinomonas</taxon>
    </lineage>
</organism>
<dbReference type="Proteomes" id="UP001307608">
    <property type="component" value="Chromosome"/>
</dbReference>
<dbReference type="EMBL" id="AP027271">
    <property type="protein sequence ID" value="BDX03798.1"/>
    <property type="molecule type" value="Genomic_DNA"/>
</dbReference>
<dbReference type="RefSeq" id="WP_338268586.1">
    <property type="nucleotide sequence ID" value="NZ_AP027271.1"/>
</dbReference>
<protein>
    <submittedName>
        <fullName evidence="1">Uncharacterized protein</fullName>
    </submittedName>
</protein>
<reference evidence="1 2" key="1">
    <citation type="submission" date="2023-01" db="EMBL/GenBank/DDBJ databases">
        <title>Complete genome sequence of Marinomonas pontica strain 200518_36.</title>
        <authorList>
            <person name="Ueki S."/>
            <person name="Gajardo G."/>
            <person name="Maruyama F."/>
        </authorList>
    </citation>
    <scope>NUCLEOTIDE SEQUENCE [LARGE SCALE GENOMIC DNA]</scope>
    <source>
        <strain evidence="1 2">200518_36</strain>
    </source>
</reference>
<name>A0ABN6WQ27_9GAMM</name>
<evidence type="ECO:0000313" key="2">
    <source>
        <dbReference type="Proteomes" id="UP001307608"/>
    </source>
</evidence>